<sequence>MKAREYHLLFPIDINEKINARIAKIAHAVKKNDISVF</sequence>
<dbReference type="Proteomes" id="UP000014540">
    <property type="component" value="Unassembled WGS sequence"/>
</dbReference>
<accession>S3V230</accession>
<dbReference type="EMBL" id="AKWZ02000009">
    <property type="protein sequence ID" value="EPG74679.1"/>
    <property type="molecule type" value="Genomic_DNA"/>
</dbReference>
<reference evidence="1" key="1">
    <citation type="submission" date="2013-04" db="EMBL/GenBank/DDBJ databases">
        <authorList>
            <person name="Harkins D.M."/>
            <person name="Durkin A.S."/>
            <person name="Selengut J.D."/>
            <person name="Sanka R."/>
            <person name="DePew J."/>
            <person name="Purushe J."/>
            <person name="Ahmed A."/>
            <person name="van der Linden H."/>
            <person name="Goris M.G.A."/>
            <person name="Hartskeerl R.A."/>
            <person name="Vinetz J.M."/>
            <person name="Sutton G.G."/>
            <person name="Nelson W.C."/>
            <person name="Fouts D.E."/>
        </authorList>
    </citation>
    <scope>NUCLEOTIDE SEQUENCE [LARGE SCALE GENOMIC DNA]</scope>
    <source>
        <strain evidence="1">BUT 6</strain>
    </source>
</reference>
<evidence type="ECO:0000313" key="1">
    <source>
        <dbReference type="EMBL" id="EPG74679.1"/>
    </source>
</evidence>
<keyword evidence="2" id="KW-1185">Reference proteome</keyword>
<evidence type="ECO:0000313" key="2">
    <source>
        <dbReference type="Proteomes" id="UP000014540"/>
    </source>
</evidence>
<name>S3V230_9LEPT</name>
<protein>
    <submittedName>
        <fullName evidence="1">Uncharacterized protein</fullName>
    </submittedName>
</protein>
<comment type="caution">
    <text evidence="1">The sequence shown here is derived from an EMBL/GenBank/DDBJ whole genome shotgun (WGS) entry which is preliminary data.</text>
</comment>
<dbReference type="AlphaFoldDB" id="S3V230"/>
<gene>
    <name evidence="1" type="ORF">LEP1GSC058_1687</name>
</gene>
<organism evidence="1 2">
    <name type="scientific">Leptospira fainei serovar Hurstbridge str. BUT 6</name>
    <dbReference type="NCBI Taxonomy" id="1193011"/>
    <lineage>
        <taxon>Bacteria</taxon>
        <taxon>Pseudomonadati</taxon>
        <taxon>Spirochaetota</taxon>
        <taxon>Spirochaetia</taxon>
        <taxon>Leptospirales</taxon>
        <taxon>Leptospiraceae</taxon>
        <taxon>Leptospira</taxon>
    </lineage>
</organism>
<proteinExistence type="predicted"/>